<feature type="compositionally biased region" description="Basic and acidic residues" evidence="3">
    <location>
        <begin position="993"/>
        <end position="1002"/>
    </location>
</feature>
<dbReference type="Pfam" id="PF24883">
    <property type="entry name" value="NPHP3_N"/>
    <property type="match status" value="1"/>
</dbReference>
<keyword evidence="1" id="KW-0677">Repeat</keyword>
<evidence type="ECO:0000256" key="1">
    <source>
        <dbReference type="ARBA" id="ARBA00022737"/>
    </source>
</evidence>
<dbReference type="Pfam" id="PF25053">
    <property type="entry name" value="DUF7791"/>
    <property type="match status" value="1"/>
</dbReference>
<feature type="domain" description="Nephrocystin 3-like N-terminal" evidence="4">
    <location>
        <begin position="303"/>
        <end position="487"/>
    </location>
</feature>
<feature type="region of interest" description="Disordered" evidence="3">
    <location>
        <begin position="989"/>
        <end position="1008"/>
    </location>
</feature>
<dbReference type="PANTHER" id="PTHR10039">
    <property type="entry name" value="AMELOGENIN"/>
    <property type="match status" value="1"/>
</dbReference>
<dbReference type="Proteomes" id="UP001305779">
    <property type="component" value="Unassembled WGS sequence"/>
</dbReference>
<feature type="coiled-coil region" evidence="2">
    <location>
        <begin position="123"/>
        <end position="150"/>
    </location>
</feature>
<sequence length="1020" mass="116732">MDPLTALGLASNIIQIVGFTADVVTETHRLVQSASGTLPSCEDIARLAKQQELACQQILSQAAADPNKDPNDIDQNESDLQTLAKSCADEARKLVVILDSLAVKPRDNGRRRYASALWCVTKAKWKRSEIDKIEKNLEGYQKQLDRTLWRIIRAEESKHAASTDASIRQVKEDLLKQVEESRRDLLSAFEKHSSRSEGFLHDLDAKLRQQNDTSGVEVLSNAISRTKAQESTARSTGQGTREYGNWIDQGGDENKTTSRLPTSKVDAYRVQREIKTCDSILGSLDFPEMSARQTAIPRAHDKTLEWMYEPKSPLQDWLTSSRALFWVNGKAGSGKSTLMRFVTSKAETKDLLQQWAGDESLHIVKMYFWFLGTHLQKSEEGLLRSILYQILSASRDLIPVAAPRRWLAIKNALETWGKEDYKNAAGYDWTADELLDAMERITQCTSMHKFGFFIDGLDEYHADHRRLVKLIEKLALNPDFKFCVSSRPWNVFEAAFGSQPDTFQLEDHTKQDIRNYVFEELSEHIEDQPEVKTLLDDIAEKAHGVFLWVYLTVKSLLEGLDEGDSIRILRKRVEQLPSDLGDYFDLILSRVHPVYKSMTGTALTLSFHAAQRELQKPCPSNVHRRAFINIWLLQNGLEEQTFAFDQKIEEIDAEKCIAMVKATRKFISACCKDLLYVPKPPPARDTDETTYVTQYRVEFLHRTVYEFLCMDDMRQRLKTRALTHVHDPDFDTRMALARLKFVPFQSRSRCRYLTEALEDIAENAPHNQLSAEIYAELDRVAARYMKYCTCAQQHDSRAVLQMLLDRKLYAFAPLAMTRNPAIARFDMPLPRRPFLQAIIGIGRSGRLFTLDKIDQASLKAYLASGIDMSSRDEVDDFTPWEWFLRDWKKATTSGRMPKHEPLDTAQLWTMAKIFIDNGASLSGRVQSISGAPTVIETLTELVPAEHHDELIHLSRIHAPAVQFIQQKAVQKKSLNMQRDVKIQQTFQRSFPGSDRRLPKHPDELDEDEVEAYFRRTGFRP</sequence>
<comment type="caution">
    <text evidence="6">The sequence shown here is derived from an EMBL/GenBank/DDBJ whole genome shotgun (WGS) entry which is preliminary data.</text>
</comment>
<gene>
    <name evidence="6" type="ORF">PRZ48_008645</name>
</gene>
<evidence type="ECO:0008006" key="8">
    <source>
        <dbReference type="Google" id="ProtNLM"/>
    </source>
</evidence>
<dbReference type="SUPFAM" id="SSF52540">
    <property type="entry name" value="P-loop containing nucleoside triphosphate hydrolases"/>
    <property type="match status" value="1"/>
</dbReference>
<keyword evidence="7" id="KW-1185">Reference proteome</keyword>
<evidence type="ECO:0000259" key="4">
    <source>
        <dbReference type="Pfam" id="PF24883"/>
    </source>
</evidence>
<feature type="region of interest" description="Disordered" evidence="3">
    <location>
        <begin position="227"/>
        <end position="259"/>
    </location>
</feature>
<name>A0ABR0EGS7_ZASCE</name>
<dbReference type="InterPro" id="IPR027417">
    <property type="entry name" value="P-loop_NTPase"/>
</dbReference>
<evidence type="ECO:0000313" key="6">
    <source>
        <dbReference type="EMBL" id="KAK4500456.1"/>
    </source>
</evidence>
<feature type="domain" description="DUF7791" evidence="5">
    <location>
        <begin position="623"/>
        <end position="739"/>
    </location>
</feature>
<protein>
    <recommendedName>
        <fullName evidence="8">NACHT domain-containing protein</fullName>
    </recommendedName>
</protein>
<dbReference type="PANTHER" id="PTHR10039:SF5">
    <property type="entry name" value="NACHT DOMAIN-CONTAINING PROTEIN"/>
    <property type="match status" value="1"/>
</dbReference>
<evidence type="ECO:0000256" key="3">
    <source>
        <dbReference type="SAM" id="MobiDB-lite"/>
    </source>
</evidence>
<evidence type="ECO:0000256" key="2">
    <source>
        <dbReference type="SAM" id="Coils"/>
    </source>
</evidence>
<organism evidence="6 7">
    <name type="scientific">Zasmidium cellare</name>
    <name type="common">Wine cellar mold</name>
    <name type="synonym">Racodium cellare</name>
    <dbReference type="NCBI Taxonomy" id="395010"/>
    <lineage>
        <taxon>Eukaryota</taxon>
        <taxon>Fungi</taxon>
        <taxon>Dikarya</taxon>
        <taxon>Ascomycota</taxon>
        <taxon>Pezizomycotina</taxon>
        <taxon>Dothideomycetes</taxon>
        <taxon>Dothideomycetidae</taxon>
        <taxon>Mycosphaerellales</taxon>
        <taxon>Mycosphaerellaceae</taxon>
        <taxon>Zasmidium</taxon>
    </lineage>
</organism>
<reference evidence="6 7" key="1">
    <citation type="journal article" date="2023" name="G3 (Bethesda)">
        <title>A chromosome-level genome assembly of Zasmidium syzygii isolated from banana leaves.</title>
        <authorList>
            <person name="van Westerhoven A.C."/>
            <person name="Mehrabi R."/>
            <person name="Talebi R."/>
            <person name="Steentjes M.B.F."/>
            <person name="Corcolon B."/>
            <person name="Chong P.A."/>
            <person name="Kema G.H.J."/>
            <person name="Seidl M.F."/>
        </authorList>
    </citation>
    <scope>NUCLEOTIDE SEQUENCE [LARGE SCALE GENOMIC DNA]</scope>
    <source>
        <strain evidence="6 7">P124</strain>
    </source>
</reference>
<evidence type="ECO:0000313" key="7">
    <source>
        <dbReference type="Proteomes" id="UP001305779"/>
    </source>
</evidence>
<accession>A0ABR0EGS7</accession>
<dbReference type="EMBL" id="JAXOVC010000006">
    <property type="protein sequence ID" value="KAK4500456.1"/>
    <property type="molecule type" value="Genomic_DNA"/>
</dbReference>
<dbReference type="InterPro" id="IPR056884">
    <property type="entry name" value="NPHP3-like_N"/>
</dbReference>
<dbReference type="Gene3D" id="3.40.50.300">
    <property type="entry name" value="P-loop containing nucleotide triphosphate hydrolases"/>
    <property type="match status" value="1"/>
</dbReference>
<evidence type="ECO:0000259" key="5">
    <source>
        <dbReference type="Pfam" id="PF25053"/>
    </source>
</evidence>
<dbReference type="InterPro" id="IPR056693">
    <property type="entry name" value="DUF7791"/>
</dbReference>
<feature type="compositionally biased region" description="Polar residues" evidence="3">
    <location>
        <begin position="227"/>
        <end position="239"/>
    </location>
</feature>
<proteinExistence type="predicted"/>
<keyword evidence="2" id="KW-0175">Coiled coil</keyword>